<evidence type="ECO:0000313" key="2">
    <source>
        <dbReference type="Proteomes" id="UP001642483"/>
    </source>
</evidence>
<organism evidence="1 2">
    <name type="scientific">Clavelina lepadiformis</name>
    <name type="common">Light-bulb sea squirt</name>
    <name type="synonym">Ascidia lepadiformis</name>
    <dbReference type="NCBI Taxonomy" id="159417"/>
    <lineage>
        <taxon>Eukaryota</taxon>
        <taxon>Metazoa</taxon>
        <taxon>Chordata</taxon>
        <taxon>Tunicata</taxon>
        <taxon>Ascidiacea</taxon>
        <taxon>Aplousobranchia</taxon>
        <taxon>Clavelinidae</taxon>
        <taxon>Clavelina</taxon>
    </lineage>
</organism>
<accession>A0ABP0GRC7</accession>
<dbReference type="Proteomes" id="UP001642483">
    <property type="component" value="Unassembled WGS sequence"/>
</dbReference>
<proteinExistence type="predicted"/>
<name>A0ABP0GRC7_CLALP</name>
<sequence>MNMTGKVEATQSSKPEIMKYYNKTKGLIESRTKASLEPHAALRAALCMPSVEARSTDRMVMRNCFLQAAVEMVLGWHTATPPEGTATNSKEPHGSGGATPIVGSCYVCRRQKQKRHQTRKISLACVQPVCDEHSDYKEKGIERKKKRRLCTSKGAA</sequence>
<gene>
    <name evidence="1" type="ORF">CVLEPA_LOCUS27665</name>
</gene>
<evidence type="ECO:0000313" key="1">
    <source>
        <dbReference type="EMBL" id="CAK8694284.1"/>
    </source>
</evidence>
<keyword evidence="2" id="KW-1185">Reference proteome</keyword>
<comment type="caution">
    <text evidence="1">The sequence shown here is derived from an EMBL/GenBank/DDBJ whole genome shotgun (WGS) entry which is preliminary data.</text>
</comment>
<dbReference type="EMBL" id="CAWYQH010000141">
    <property type="protein sequence ID" value="CAK8694284.1"/>
    <property type="molecule type" value="Genomic_DNA"/>
</dbReference>
<reference evidence="1 2" key="1">
    <citation type="submission" date="2024-02" db="EMBL/GenBank/DDBJ databases">
        <authorList>
            <person name="Daric V."/>
            <person name="Darras S."/>
        </authorList>
    </citation>
    <scope>NUCLEOTIDE SEQUENCE [LARGE SCALE GENOMIC DNA]</scope>
</reference>
<protein>
    <submittedName>
        <fullName evidence="1">Uncharacterized protein</fullName>
    </submittedName>
</protein>